<organism evidence="1 2">
    <name type="scientific">Clostridium homopropionicum DSM 5847</name>
    <dbReference type="NCBI Taxonomy" id="1121318"/>
    <lineage>
        <taxon>Bacteria</taxon>
        <taxon>Bacillati</taxon>
        <taxon>Bacillota</taxon>
        <taxon>Clostridia</taxon>
        <taxon>Eubacteriales</taxon>
        <taxon>Clostridiaceae</taxon>
        <taxon>Clostridium</taxon>
    </lineage>
</organism>
<accession>A0A0L6ZA66</accession>
<protein>
    <submittedName>
        <fullName evidence="1">Coat F domain protein</fullName>
    </submittedName>
</protein>
<dbReference type="Pfam" id="PF07875">
    <property type="entry name" value="Coat_F"/>
    <property type="match status" value="1"/>
</dbReference>
<comment type="caution">
    <text evidence="1">The sequence shown here is derived from an EMBL/GenBank/DDBJ whole genome shotgun (WGS) entry which is preliminary data.</text>
</comment>
<dbReference type="PANTHER" id="PTHR39183">
    <property type="entry name" value="SPORE COAT PROTEIN F-LIKE PROTEIN YHCQ"/>
    <property type="match status" value="1"/>
</dbReference>
<dbReference type="InterPro" id="IPR012851">
    <property type="entry name" value="Spore_coat_CotF-like"/>
</dbReference>
<evidence type="ECO:0000313" key="2">
    <source>
        <dbReference type="Proteomes" id="UP000037043"/>
    </source>
</evidence>
<reference evidence="2" key="1">
    <citation type="submission" date="2015-08" db="EMBL/GenBank/DDBJ databases">
        <title>Genome sequence of the strict anaerobe Clostridium homopropionicum LuHBu1 (DSM 5847T).</title>
        <authorList>
            <person name="Poehlein A."/>
            <person name="Beck M."/>
            <person name="Schiel-Bengelsdorf B."/>
            <person name="Bengelsdorf F.R."/>
            <person name="Daniel R."/>
            <person name="Duerre P."/>
        </authorList>
    </citation>
    <scope>NUCLEOTIDE SEQUENCE [LARGE SCALE GENOMIC DNA]</scope>
    <source>
        <strain evidence="2">DSM 5847</strain>
    </source>
</reference>
<keyword evidence="2" id="KW-1185">Reference proteome</keyword>
<proteinExistence type="predicted"/>
<dbReference type="Proteomes" id="UP000037043">
    <property type="component" value="Unassembled WGS sequence"/>
</dbReference>
<dbReference type="EMBL" id="LHUR01000022">
    <property type="protein sequence ID" value="KOA19678.1"/>
    <property type="molecule type" value="Genomic_DNA"/>
</dbReference>
<gene>
    <name evidence="1" type="ORF">CLHOM_17670</name>
</gene>
<dbReference type="PATRIC" id="fig|1121318.3.peg.1782"/>
<dbReference type="RefSeq" id="WP_052221316.1">
    <property type="nucleotide sequence ID" value="NZ_LHUR01000022.1"/>
</dbReference>
<sequence>MSFLDRLMGNDNKLESKDIAQDMSKDSKFAITSLAAATAEAVDPQLRQMLGDQLDKAIGEHFQLSDILIRKGWYPAYDDPTEQIRKEYEKAKNFS</sequence>
<evidence type="ECO:0000313" key="1">
    <source>
        <dbReference type="EMBL" id="KOA19678.1"/>
    </source>
</evidence>
<name>A0A0L6ZA66_9CLOT</name>
<dbReference type="PANTHER" id="PTHR39183:SF1">
    <property type="entry name" value="SPORE COAT PROTEIN F-LIKE PROTEIN YHCQ"/>
    <property type="match status" value="1"/>
</dbReference>
<dbReference type="STRING" id="36844.SAMN04488501_102227"/>
<dbReference type="AlphaFoldDB" id="A0A0L6ZA66"/>